<evidence type="ECO:0000313" key="13">
    <source>
        <dbReference type="Proteomes" id="UP000808372"/>
    </source>
</evidence>
<dbReference type="Gene3D" id="2.60.40.1170">
    <property type="entry name" value="Mu homology domain, subdomain B"/>
    <property type="match status" value="2"/>
</dbReference>
<dbReference type="FunFam" id="2.60.40.1170:FF:000054">
    <property type="entry name" value="General transcription factor IIA, 1-like"/>
    <property type="match status" value="1"/>
</dbReference>
<evidence type="ECO:0000256" key="8">
    <source>
        <dbReference type="ARBA" id="ARBA00023163"/>
    </source>
</evidence>
<evidence type="ECO:0000256" key="7">
    <source>
        <dbReference type="ARBA" id="ARBA00023015"/>
    </source>
</evidence>
<dbReference type="FunFam" id="1.10.287.100:FF:000001">
    <property type="entry name" value="Transcription initiation factor IIA subunit"/>
    <property type="match status" value="1"/>
</dbReference>
<dbReference type="SUPFAM" id="SSF47396">
    <property type="entry name" value="Transcription factor IIA (TFIIA), alpha-helical domain"/>
    <property type="match status" value="1"/>
</dbReference>
<evidence type="ECO:0000256" key="6">
    <source>
        <dbReference type="ARBA" id="ARBA00022583"/>
    </source>
</evidence>
<dbReference type="GO" id="GO:0006367">
    <property type="term" value="P:transcription initiation at RNA polymerase II promoter"/>
    <property type="evidence" value="ECO:0007669"/>
    <property type="project" value="InterPro"/>
</dbReference>
<evidence type="ECO:0000256" key="9">
    <source>
        <dbReference type="ARBA" id="ARBA00023242"/>
    </source>
</evidence>
<feature type="region of interest" description="Disordered" evidence="10">
    <location>
        <begin position="159"/>
        <end position="251"/>
    </location>
</feature>
<feature type="compositionally biased region" description="Pro residues" evidence="10">
    <location>
        <begin position="969"/>
        <end position="984"/>
    </location>
</feature>
<dbReference type="Pfam" id="PF03153">
    <property type="entry name" value="TFIIA"/>
    <property type="match status" value="1"/>
</dbReference>
<feature type="compositionally biased region" description="Basic and acidic residues" evidence="10">
    <location>
        <begin position="280"/>
        <end position="294"/>
    </location>
</feature>
<dbReference type="GO" id="GO:0005737">
    <property type="term" value="C:cytoplasm"/>
    <property type="evidence" value="ECO:0007669"/>
    <property type="project" value="UniProtKB-SubCell"/>
</dbReference>
<evidence type="ECO:0000256" key="10">
    <source>
        <dbReference type="SAM" id="MobiDB-lite"/>
    </source>
</evidence>
<feature type="compositionally biased region" description="Low complexity" evidence="10">
    <location>
        <begin position="213"/>
        <end position="224"/>
    </location>
</feature>
<reference evidence="14" key="1">
    <citation type="submission" date="2025-08" db="UniProtKB">
        <authorList>
            <consortium name="RefSeq"/>
        </authorList>
    </citation>
    <scope>IDENTIFICATION</scope>
    <source>
        <tissue evidence="14">White muscle</tissue>
    </source>
</reference>
<feature type="region of interest" description="Disordered" evidence="10">
    <location>
        <begin position="999"/>
        <end position="1044"/>
    </location>
</feature>
<dbReference type="RefSeq" id="XP_038846865.1">
    <property type="nucleotide sequence ID" value="XM_038990937.1"/>
</dbReference>
<comment type="similarity">
    <text evidence="3">Belongs to the Stoned B family.</text>
</comment>
<feature type="domain" description="SHD" evidence="11">
    <location>
        <begin position="313"/>
        <end position="446"/>
    </location>
</feature>
<dbReference type="InterPro" id="IPR012320">
    <property type="entry name" value="SHD_dom"/>
</dbReference>
<keyword evidence="5" id="KW-0963">Cytoplasm</keyword>
<dbReference type="AlphaFoldDB" id="A0A8U0QNY2"/>
<name>A0A8U0QNY2_SALNM</name>
<dbReference type="KEGG" id="snh:120046024"/>
<feature type="region of interest" description="Disordered" evidence="10">
    <location>
        <begin position="941"/>
        <end position="984"/>
    </location>
</feature>
<dbReference type="SMART" id="SM01371">
    <property type="entry name" value="TFIIA"/>
    <property type="match status" value="1"/>
</dbReference>
<dbReference type="PROSITE" id="PS51070">
    <property type="entry name" value="SHD"/>
    <property type="match status" value="1"/>
</dbReference>
<evidence type="ECO:0000259" key="12">
    <source>
        <dbReference type="PROSITE" id="PS51072"/>
    </source>
</evidence>
<keyword evidence="9" id="KW-0539">Nucleus</keyword>
<keyword evidence="6" id="KW-0254">Endocytosis</keyword>
<accession>A0A8U0QNY2</accession>
<feature type="compositionally biased region" description="Pro residues" evidence="10">
    <location>
        <begin position="1018"/>
        <end position="1027"/>
    </location>
</feature>
<feature type="region of interest" description="Disordered" evidence="10">
    <location>
        <begin position="265"/>
        <end position="294"/>
    </location>
</feature>
<keyword evidence="7" id="KW-0805">Transcription regulation</keyword>
<keyword evidence="8" id="KW-0804">Transcription</keyword>
<dbReference type="GO" id="GO:0005672">
    <property type="term" value="C:transcription factor TFIIA complex"/>
    <property type="evidence" value="ECO:0007669"/>
    <property type="project" value="InterPro"/>
</dbReference>
<proteinExistence type="inferred from homology"/>
<dbReference type="PANTHER" id="PTHR10529">
    <property type="entry name" value="AP COMPLEX SUBUNIT MU"/>
    <property type="match status" value="1"/>
</dbReference>
<dbReference type="SUPFAM" id="SSF50784">
    <property type="entry name" value="Transcription factor IIA (TFIIA), beta-barrel domain"/>
    <property type="match status" value="1"/>
</dbReference>
<dbReference type="GeneID" id="120046024"/>
<evidence type="ECO:0000259" key="11">
    <source>
        <dbReference type="PROSITE" id="PS51070"/>
    </source>
</evidence>
<dbReference type="InterPro" id="IPR004855">
    <property type="entry name" value="TFIIA_asu/bsu"/>
</dbReference>
<feature type="compositionally biased region" description="Pro residues" evidence="10">
    <location>
        <begin position="947"/>
        <end position="956"/>
    </location>
</feature>
<keyword evidence="13" id="KW-1185">Reference proteome</keyword>
<dbReference type="InterPro" id="IPR050431">
    <property type="entry name" value="Adaptor_comp_med_subunit"/>
</dbReference>
<feature type="compositionally biased region" description="Polar residues" evidence="10">
    <location>
        <begin position="171"/>
        <end position="185"/>
    </location>
</feature>
<dbReference type="Pfam" id="PF00928">
    <property type="entry name" value="Adap_comp_sub"/>
    <property type="match status" value="1"/>
</dbReference>
<evidence type="ECO:0000313" key="14">
    <source>
        <dbReference type="RefSeq" id="XP_038846865.1"/>
    </source>
</evidence>
<comment type="subcellular location">
    <subcellularLocation>
        <location evidence="2">Cytoplasm</location>
    </subcellularLocation>
    <subcellularLocation>
        <location evidence="1">Nucleus</location>
    </subcellularLocation>
</comment>
<feature type="compositionally biased region" description="Polar residues" evidence="10">
    <location>
        <begin position="999"/>
        <end position="1013"/>
    </location>
</feature>
<dbReference type="Gene3D" id="1.10.287.100">
    <property type="match status" value="1"/>
</dbReference>
<comment type="similarity">
    <text evidence="4">Belongs to the TFIIA subunit 1 family.</text>
</comment>
<sequence>MCSMNNPNWVTFEDECTTSTSPSFASTPLKIPGSGTKLALTPLKSPGAKIGSPPSYASTALKTHPGSVTTTGLKTVPRPNGLKLVLPPLGDPSWSFSSSLEFSSPPMHFNINGSSCVPYNTPLCTPVMEAPPSSALPFHCRSWDQHDFFRSFSSSASATMHSSSPPGLDQATHTGTTPHPQSDVSVSDGPGPFPSFQGDPGHFNPFWEGAGGHSMDSGSSSSDSEGGGSSLPRFFIQPKDSNDPPRPDHLQSSYSYICHKLEGLRAEEDNDTEEGVGMDRGGRRGVRDKEDVREGPSAAFVSHSLFRSEKRDGWSLMLRIPEKKNRMSSRQWGPIYLRLLSGGVLQMYYEKGLEKPFKEFQLQPHCRLSDLKLESNGEPRKIQTVKVEHVSYTEKKRYNHKLEVSHEAEVEQLLKFGTTEYGDMEDLLETIEEEILRLTPPLSQKRHYEEQEMTLQITDHLWVQLDKNGVVMDRAAMTRIHCLAFLNGPGECFLALNDLGLLRFDASYGSGSEEDDLLEGWMEISDCHFHKCINDLEFHRSRLLKFSPPDACRVELMRYKTLALGSTNLPFSVKAVVTVQGAYVELQAFLNMSAAFPSFTGVSETEPLCENVLIRFPVPADWVKVSRTVTLLRRKSLTARINRNTCLGTVSAVESQPVMQVTVGTVKYENVYSAMVWRIDRLPAKNMAVENPHTFSCKLELGSDQEIPTDWYPFVTMECEMVGAVVSQTRVTSLGTDSDVQPQKHVTGRTHYHCQPKLYLSIIDDVIESMREVFLDEGLEDRVLDDLRQLWEAKILQSKAVDGLALVKNTINSSNFVLQLPPNYGQSFTKPAASMVIPAGQHVQSFTAKNNGGTLATFSLPPGMTYPVQIPAGVTLQTASGQLYKVNVPVMVTQAPAGHRHLPQAQPRQGLPVVEWRDPSSASQQSATVVPSTVLKTMALPKTEPFSPQPVAPPRADPQTTEQRSLIPPVQPPNEKPLLPQPVVQPPVQENNLIQQPQVPSAQATFSGQTPVSFQPPAQAPSRPPESPFDSGDFTLDGIDFDSPQPLDMSLSSGSAHMPSLQVKMETTLSEGSGFMGQGSAFEASEMVKQEDHVGAVADMTTHLEGLPVDATKLEMALLKDYNYNDALADIIQLDGPADSSSDVEEVEELEGGAMGENEFLGMMTVEALQALQEVDGSSDDGISSSSGDSVGMDEITVEEDPLNSGDDVSEQDIPDLFDTDNVIVCQYDKIHRSKNRWKFYLKDGVMCYGGKDYVFSKAVGEAEW</sequence>
<dbReference type="InterPro" id="IPR036168">
    <property type="entry name" value="AP2_Mu_C_sf"/>
</dbReference>
<dbReference type="CDD" id="cd07976">
    <property type="entry name" value="TFIIA_alpha_beta_like"/>
    <property type="match status" value="2"/>
</dbReference>
<dbReference type="Gene3D" id="2.30.18.10">
    <property type="entry name" value="Transcription factor IIA (TFIIA), beta-barrel domain"/>
    <property type="match status" value="1"/>
</dbReference>
<feature type="domain" description="MHD" evidence="12">
    <location>
        <begin position="450"/>
        <end position="762"/>
    </location>
</feature>
<dbReference type="InterPro" id="IPR028565">
    <property type="entry name" value="MHD"/>
</dbReference>
<evidence type="ECO:0000256" key="2">
    <source>
        <dbReference type="ARBA" id="ARBA00004496"/>
    </source>
</evidence>
<dbReference type="Proteomes" id="UP000808372">
    <property type="component" value="Chromosome 4"/>
</dbReference>
<dbReference type="InterPro" id="IPR009088">
    <property type="entry name" value="TFIIA_b-brl"/>
</dbReference>
<evidence type="ECO:0000256" key="1">
    <source>
        <dbReference type="ARBA" id="ARBA00004123"/>
    </source>
</evidence>
<evidence type="ECO:0000256" key="3">
    <source>
        <dbReference type="ARBA" id="ARBA00005579"/>
    </source>
</evidence>
<dbReference type="SUPFAM" id="SSF49447">
    <property type="entry name" value="Second domain of Mu2 adaptin subunit (ap50) of ap2 adaptor"/>
    <property type="match status" value="1"/>
</dbReference>
<evidence type="ECO:0000256" key="4">
    <source>
        <dbReference type="ARBA" id="ARBA00010059"/>
    </source>
</evidence>
<dbReference type="PROSITE" id="PS51072">
    <property type="entry name" value="MHD"/>
    <property type="match status" value="1"/>
</dbReference>
<gene>
    <name evidence="14" type="primary">LOC120046024</name>
</gene>
<organism evidence="13 14">
    <name type="scientific">Salvelinus namaycush</name>
    <name type="common">Lake trout</name>
    <name type="synonym">Salmo namaycush</name>
    <dbReference type="NCBI Taxonomy" id="8040"/>
    <lineage>
        <taxon>Eukaryota</taxon>
        <taxon>Metazoa</taxon>
        <taxon>Chordata</taxon>
        <taxon>Craniata</taxon>
        <taxon>Vertebrata</taxon>
        <taxon>Euteleostomi</taxon>
        <taxon>Actinopterygii</taxon>
        <taxon>Neopterygii</taxon>
        <taxon>Teleostei</taxon>
        <taxon>Protacanthopterygii</taxon>
        <taxon>Salmoniformes</taxon>
        <taxon>Salmonidae</taxon>
        <taxon>Salmoninae</taxon>
        <taxon>Salvelinus</taxon>
    </lineage>
</organism>
<protein>
    <submittedName>
        <fullName evidence="14">Stonin-1-like</fullName>
    </submittedName>
</protein>
<feature type="compositionally biased region" description="Basic and acidic residues" evidence="10">
    <location>
        <begin position="240"/>
        <end position="249"/>
    </location>
</feature>
<dbReference type="GO" id="GO:0006897">
    <property type="term" value="P:endocytosis"/>
    <property type="evidence" value="ECO:0007669"/>
    <property type="project" value="UniProtKB-KW"/>
</dbReference>
<evidence type="ECO:0000256" key="5">
    <source>
        <dbReference type="ARBA" id="ARBA00022490"/>
    </source>
</evidence>
<dbReference type="FunFam" id="2.30.18.10:FF:000002">
    <property type="entry name" value="Transcription initiation factor IIA subunit 1"/>
    <property type="match status" value="1"/>
</dbReference>